<dbReference type="Pfam" id="PF00497">
    <property type="entry name" value="SBP_bac_3"/>
    <property type="match status" value="1"/>
</dbReference>
<dbReference type="RefSeq" id="WP_182619453.1">
    <property type="nucleotide sequence ID" value="NZ_BAAATF010000018.1"/>
</dbReference>
<dbReference type="Proteomes" id="UP000540568">
    <property type="component" value="Unassembled WGS sequence"/>
</dbReference>
<dbReference type="PANTHER" id="PTHR35936">
    <property type="entry name" value="MEMBRANE-BOUND LYTIC MUREIN TRANSGLYCOSYLASE F"/>
    <property type="match status" value="1"/>
</dbReference>
<reference evidence="4 5" key="1">
    <citation type="submission" date="2020-07" db="EMBL/GenBank/DDBJ databases">
        <title>Sequencing the genomes of 1000 actinobacteria strains.</title>
        <authorList>
            <person name="Klenk H.-P."/>
        </authorList>
    </citation>
    <scope>NUCLEOTIDE SEQUENCE [LARGE SCALE GENOMIC DNA]</scope>
    <source>
        <strain evidence="4 5">DSM 44121</strain>
    </source>
</reference>
<dbReference type="SMART" id="SM00062">
    <property type="entry name" value="PBPb"/>
    <property type="match status" value="1"/>
</dbReference>
<feature type="signal peptide" evidence="2">
    <location>
        <begin position="1"/>
        <end position="26"/>
    </location>
</feature>
<dbReference type="InterPro" id="IPR001638">
    <property type="entry name" value="Solute-binding_3/MltF_N"/>
</dbReference>
<feature type="chain" id="PRO_5030770071" evidence="2">
    <location>
        <begin position="27"/>
        <end position="313"/>
    </location>
</feature>
<comment type="caution">
    <text evidence="4">The sequence shown here is derived from an EMBL/GenBank/DDBJ whole genome shotgun (WGS) entry which is preliminary data.</text>
</comment>
<evidence type="ECO:0000313" key="5">
    <source>
        <dbReference type="Proteomes" id="UP000540568"/>
    </source>
</evidence>
<dbReference type="GO" id="GO:0051470">
    <property type="term" value="P:ectoine transmembrane transport"/>
    <property type="evidence" value="ECO:0007669"/>
    <property type="project" value="InterPro"/>
</dbReference>
<keyword evidence="5" id="KW-1185">Reference proteome</keyword>
<organism evidence="4 5">
    <name type="scientific">Promicromonospora sukumoe</name>
    <dbReference type="NCBI Taxonomy" id="88382"/>
    <lineage>
        <taxon>Bacteria</taxon>
        <taxon>Bacillati</taxon>
        <taxon>Actinomycetota</taxon>
        <taxon>Actinomycetes</taxon>
        <taxon>Micrococcales</taxon>
        <taxon>Promicromonosporaceae</taxon>
        <taxon>Promicromonospora</taxon>
    </lineage>
</organism>
<accession>A0A7W3PG74</accession>
<sequence length="313" mass="32719">MSRSSVRPLRRAVLATGSVLTLVALAACSRVDTSGAEGGGSALENLQSKGTVTVGFAGEEPYSYEDANGELTGATVALHREVFSELGIETVEGVNTEFGSLIPGLNANRFDAVSAGMSILPERCEEASFSEPEFMYTTAFMVPAGNPDNLTDMQSAKDAGVKLATMSGAIEGDYASSLEIDNTEVGTPQDGLDALTAGRVDAFALTAISLNALAAKSDADIEVTESFVAEIDGVPQIGAGGTVFRTNDTELRDAYNEKLAEIVADEDRYLDIVGEYGFTAAERPVEGMTTEKLCEGDLETLATELAPELGLDG</sequence>
<protein>
    <submittedName>
        <fullName evidence="4">Polar amino acid transport system substrate-binding protein</fullName>
    </submittedName>
</protein>
<dbReference type="GO" id="GO:0033294">
    <property type="term" value="F:ectoine binding"/>
    <property type="evidence" value="ECO:0007669"/>
    <property type="project" value="InterPro"/>
</dbReference>
<evidence type="ECO:0000256" key="2">
    <source>
        <dbReference type="SAM" id="SignalP"/>
    </source>
</evidence>
<dbReference type="EMBL" id="JACGWV010000002">
    <property type="protein sequence ID" value="MBA8810329.1"/>
    <property type="molecule type" value="Genomic_DNA"/>
</dbReference>
<proteinExistence type="predicted"/>
<evidence type="ECO:0000259" key="3">
    <source>
        <dbReference type="SMART" id="SM00062"/>
    </source>
</evidence>
<dbReference type="PROSITE" id="PS51257">
    <property type="entry name" value="PROKAR_LIPOPROTEIN"/>
    <property type="match status" value="1"/>
</dbReference>
<dbReference type="InterPro" id="IPR014337">
    <property type="entry name" value="Ectoine_EhuB"/>
</dbReference>
<dbReference type="SUPFAM" id="SSF53850">
    <property type="entry name" value="Periplasmic binding protein-like II"/>
    <property type="match status" value="1"/>
</dbReference>
<feature type="domain" description="Solute-binding protein family 3/N-terminal" evidence="3">
    <location>
        <begin position="51"/>
        <end position="273"/>
    </location>
</feature>
<dbReference type="NCBIfam" id="TIGR02995">
    <property type="entry name" value="ectoine_ehuB"/>
    <property type="match status" value="1"/>
</dbReference>
<dbReference type="PANTHER" id="PTHR35936:SF17">
    <property type="entry name" value="ARGININE-BINDING EXTRACELLULAR PROTEIN ARTP"/>
    <property type="match status" value="1"/>
</dbReference>
<gene>
    <name evidence="4" type="ORF">FHX71_004305</name>
</gene>
<evidence type="ECO:0000313" key="4">
    <source>
        <dbReference type="EMBL" id="MBA8810329.1"/>
    </source>
</evidence>
<evidence type="ECO:0000256" key="1">
    <source>
        <dbReference type="ARBA" id="ARBA00022729"/>
    </source>
</evidence>
<name>A0A7W3PG74_9MICO</name>
<keyword evidence="1 2" id="KW-0732">Signal</keyword>
<dbReference type="AlphaFoldDB" id="A0A7W3PG74"/>
<dbReference type="Gene3D" id="3.40.190.10">
    <property type="entry name" value="Periplasmic binding protein-like II"/>
    <property type="match status" value="2"/>
</dbReference>